<dbReference type="EMBL" id="CAEX01008166">
    <property type="protein sequence ID" value="CCD21726.1"/>
    <property type="molecule type" value="Genomic_DNA"/>
</dbReference>
<accession>F9WVW4</accession>
<dbReference type="VEuPathDB" id="TriTrypDB:TvY486_0004560"/>
<dbReference type="AlphaFoldDB" id="F9WVW4"/>
<reference evidence="1 2" key="1">
    <citation type="journal article" date="2012" name="Proc. Natl. Acad. Sci. U.S.A.">
        <title>Antigenic diversity is generated by distinct evolutionary mechanisms in African trypanosome species.</title>
        <authorList>
            <person name="Jackson A.P."/>
            <person name="Berry A."/>
            <person name="Aslett M."/>
            <person name="Allison H.C."/>
            <person name="Burton P."/>
            <person name="Vavrova-Anderson J."/>
            <person name="Brown R."/>
            <person name="Browne H."/>
            <person name="Corton N."/>
            <person name="Hauser H."/>
            <person name="Gamble J."/>
            <person name="Gilderthorp R."/>
            <person name="Marcello L."/>
            <person name="McQuillan J."/>
            <person name="Otto T.D."/>
            <person name="Quail M.A."/>
            <person name="Sanders M.J."/>
            <person name="van Tonder A."/>
            <person name="Ginger M.L."/>
            <person name="Field M.C."/>
            <person name="Barry J.D."/>
            <person name="Hertz-Fowler C."/>
            <person name="Berriman M."/>
        </authorList>
    </citation>
    <scope>NUCLEOTIDE SEQUENCE</scope>
    <source>
        <strain evidence="1 2">Y486</strain>
    </source>
</reference>
<proteinExistence type="predicted"/>
<dbReference type="SUPFAM" id="SSF52058">
    <property type="entry name" value="L domain-like"/>
    <property type="match status" value="1"/>
</dbReference>
<evidence type="ECO:0000313" key="1">
    <source>
        <dbReference type="EMBL" id="CCD21726.1"/>
    </source>
</evidence>
<dbReference type="Proteomes" id="UP000009027">
    <property type="component" value="Unassembled WGS sequence"/>
</dbReference>
<protein>
    <recommendedName>
        <fullName evidence="3">Leucine-rich repeat protein (LRRP)</fullName>
    </recommendedName>
</protein>
<keyword evidence="2" id="KW-1185">Reference proteome</keyword>
<name>F9WVW4_TRYVY</name>
<evidence type="ECO:0000313" key="2">
    <source>
        <dbReference type="Proteomes" id="UP000009027"/>
    </source>
</evidence>
<gene>
    <name evidence="1" type="ORF">TvY486_0004560</name>
</gene>
<sequence length="223" mass="24777">MGLKLRRDDSQAVKPSFIEMMQTLVELERDANKMHVNLDRLFELPRLRVLSLPCPVPSANVKFLPKCASIAKLSLAQCRKPTDLRPLGNVESLEALHLSCSKLPRKGVIGSPPLLRHLGVSRCGVADDSSSQTRESSTLERLGISDCKRTEDLSLTRKMERLEKFSLAGCENVCSGWECLLKLPPLRLAHTPDANLSSSFCSALRQEHGATLVSERVYCLERP</sequence>
<evidence type="ECO:0008006" key="3">
    <source>
        <dbReference type="Google" id="ProtNLM"/>
    </source>
</evidence>
<dbReference type="Gene3D" id="3.80.10.10">
    <property type="entry name" value="Ribonuclease Inhibitor"/>
    <property type="match status" value="1"/>
</dbReference>
<dbReference type="InterPro" id="IPR032675">
    <property type="entry name" value="LRR_dom_sf"/>
</dbReference>
<organism evidence="1 2">
    <name type="scientific">Trypanosoma vivax (strain Y486)</name>
    <dbReference type="NCBI Taxonomy" id="1055687"/>
    <lineage>
        <taxon>Eukaryota</taxon>
        <taxon>Discoba</taxon>
        <taxon>Euglenozoa</taxon>
        <taxon>Kinetoplastea</taxon>
        <taxon>Metakinetoplastina</taxon>
        <taxon>Trypanosomatida</taxon>
        <taxon>Trypanosomatidae</taxon>
        <taxon>Trypanosoma</taxon>
        <taxon>Duttonella</taxon>
    </lineage>
</organism>